<feature type="region of interest" description="Disordered" evidence="1">
    <location>
        <begin position="42"/>
        <end position="92"/>
    </location>
</feature>
<protein>
    <submittedName>
        <fullName evidence="3">Uncharacterized protein</fullName>
    </submittedName>
</protein>
<evidence type="ECO:0000256" key="1">
    <source>
        <dbReference type="SAM" id="MobiDB-lite"/>
    </source>
</evidence>
<sequence>MARRALLLLIFIGILAMRLGDVSAVRSIGLAGLQEVRNVARESTRRVLQKAGSSVERMSTGQPSPSPKGKFDPYTSSKRRVRGGSDPIHNRS</sequence>
<feature type="chain" id="PRO_5014122309" evidence="2">
    <location>
        <begin position="25"/>
        <end position="92"/>
    </location>
</feature>
<keyword evidence="4" id="KW-1185">Reference proteome</keyword>
<proteinExistence type="predicted"/>
<dbReference type="EMBL" id="PGOL01000169">
    <property type="protein sequence ID" value="PKI75464.1"/>
    <property type="molecule type" value="Genomic_DNA"/>
</dbReference>
<dbReference type="PANTHER" id="PTHR36726:SF4">
    <property type="entry name" value="CLAVATA3_ESR (CLE)-RELATED PROTEIN 45"/>
    <property type="match status" value="1"/>
</dbReference>
<comment type="caution">
    <text evidence="3">The sequence shown here is derived from an EMBL/GenBank/DDBJ whole genome shotgun (WGS) entry which is preliminary data.</text>
</comment>
<name>A0A2I0L456_PUNGR</name>
<reference evidence="3 4" key="1">
    <citation type="submission" date="2017-11" db="EMBL/GenBank/DDBJ databases">
        <title>De-novo sequencing of pomegranate (Punica granatum L.) genome.</title>
        <authorList>
            <person name="Akparov Z."/>
            <person name="Amiraslanov A."/>
            <person name="Hajiyeva S."/>
            <person name="Abbasov M."/>
            <person name="Kaur K."/>
            <person name="Hamwieh A."/>
            <person name="Solovyev V."/>
            <person name="Salamov A."/>
            <person name="Braich B."/>
            <person name="Kosarev P."/>
            <person name="Mahmoud A."/>
            <person name="Hajiyev E."/>
            <person name="Babayeva S."/>
            <person name="Izzatullayeva V."/>
            <person name="Mammadov A."/>
            <person name="Mammadov A."/>
            <person name="Sharifova S."/>
            <person name="Ojaghi J."/>
            <person name="Eynullazada K."/>
            <person name="Bayramov B."/>
            <person name="Abdulazimova A."/>
            <person name="Shahmuradov I."/>
        </authorList>
    </citation>
    <scope>NUCLEOTIDE SEQUENCE [LARGE SCALE GENOMIC DNA]</scope>
    <source>
        <strain evidence="4">cv. AG2017</strain>
        <tissue evidence="3">Leaf</tissue>
    </source>
</reference>
<organism evidence="3 4">
    <name type="scientific">Punica granatum</name>
    <name type="common">Pomegranate</name>
    <dbReference type="NCBI Taxonomy" id="22663"/>
    <lineage>
        <taxon>Eukaryota</taxon>
        <taxon>Viridiplantae</taxon>
        <taxon>Streptophyta</taxon>
        <taxon>Embryophyta</taxon>
        <taxon>Tracheophyta</taxon>
        <taxon>Spermatophyta</taxon>
        <taxon>Magnoliopsida</taxon>
        <taxon>eudicotyledons</taxon>
        <taxon>Gunneridae</taxon>
        <taxon>Pentapetalae</taxon>
        <taxon>rosids</taxon>
        <taxon>malvids</taxon>
        <taxon>Myrtales</taxon>
        <taxon>Lythraceae</taxon>
        <taxon>Punica</taxon>
    </lineage>
</organism>
<dbReference type="InterPro" id="IPR038821">
    <property type="entry name" value="CLE45-like"/>
</dbReference>
<dbReference type="PANTHER" id="PTHR36726">
    <property type="entry name" value="CLAVATA3/ESR (CLE)-RELATED PROTEIN 45"/>
    <property type="match status" value="1"/>
</dbReference>
<evidence type="ECO:0000256" key="2">
    <source>
        <dbReference type="SAM" id="SignalP"/>
    </source>
</evidence>
<dbReference type="AlphaFoldDB" id="A0A2I0L456"/>
<keyword evidence="2" id="KW-0732">Signal</keyword>
<evidence type="ECO:0000313" key="4">
    <source>
        <dbReference type="Proteomes" id="UP000233551"/>
    </source>
</evidence>
<evidence type="ECO:0000313" key="3">
    <source>
        <dbReference type="EMBL" id="PKI75464.1"/>
    </source>
</evidence>
<dbReference type="Proteomes" id="UP000233551">
    <property type="component" value="Unassembled WGS sequence"/>
</dbReference>
<gene>
    <name evidence="3" type="ORF">CRG98_004134</name>
</gene>
<feature type="signal peptide" evidence="2">
    <location>
        <begin position="1"/>
        <end position="24"/>
    </location>
</feature>
<accession>A0A2I0L456</accession>